<dbReference type="PANTHER" id="PTHR21115">
    <property type="entry name" value="GH06117P-RELATED"/>
    <property type="match status" value="1"/>
</dbReference>
<gene>
    <name evidence="2" type="primary">pst</name>
    <name evidence="1 2" type="ORF">CG8588</name>
</gene>
<dbReference type="ExpressionAtlas" id="Q95SF7">
    <property type="expression patterns" value="baseline and differential"/>
</dbReference>
<organism evidence="1">
    <name type="scientific">Drosophila melanogaster</name>
    <name type="common">Fruit fly</name>
    <dbReference type="NCBI Taxonomy" id="7227"/>
    <lineage>
        <taxon>Eukaryota</taxon>
        <taxon>Metazoa</taxon>
        <taxon>Ecdysozoa</taxon>
        <taxon>Arthropoda</taxon>
        <taxon>Hexapoda</taxon>
        <taxon>Insecta</taxon>
        <taxon>Pterygota</taxon>
        <taxon>Neoptera</taxon>
        <taxon>Endopterygota</taxon>
        <taxon>Diptera</taxon>
        <taxon>Brachycera</taxon>
        <taxon>Muscomorpha</taxon>
        <taxon>Ephydroidea</taxon>
        <taxon>Drosophilidae</taxon>
        <taxon>Drosophila</taxon>
        <taxon>Sophophora</taxon>
    </lineage>
</organism>
<dbReference type="FlyBase" id="FBgn0035770">
    <property type="gene designation" value="pst"/>
</dbReference>
<accession>Q95SF7</accession>
<sequence length="266" mass="29364">MQGNTRGKLDIIRNVNEISPQEFNDLFKINKNLNQEGVRYSFAPDGKGFLLNGDVQTTGAELRASVQHNQGGNVLGKVSQPIPGSHAGSGRLQLGGVNQVSRLIGPLPTSHPRQEPSTYAAGVFALELSSVLVGGVVFVLEKYGKIIFEHVINAESFESLINIMANKLDPKVFDHIMLLTRAFMDTMLEDLTSVLKFFISTESVLYRILLYILRNFEDVQLSVIADHTCEIVEAVRVYFMSLNPNAFPGLLQKCPKCIGHFSVCPL</sequence>
<dbReference type="HOGENOM" id="CLU_033017_0_0_1"/>
<dbReference type="PANTHER" id="PTHR21115:SF0">
    <property type="entry name" value="GH06117P-RELATED"/>
    <property type="match status" value="1"/>
</dbReference>
<dbReference type="GO" id="GO:0005829">
    <property type="term" value="C:cytosol"/>
    <property type="evidence" value="ECO:0000314"/>
    <property type="project" value="FlyBase"/>
</dbReference>
<dbReference type="GO" id="GO:0007616">
    <property type="term" value="P:long-term memory"/>
    <property type="evidence" value="ECO:0000315"/>
    <property type="project" value="FlyBase"/>
</dbReference>
<reference evidence="1" key="1">
    <citation type="submission" date="2001-10" db="EMBL/GenBank/DDBJ databases">
        <authorList>
            <person name="Stapleton M."/>
            <person name="Brokstein P."/>
            <person name="Hong L."/>
            <person name="Agbayani A."/>
            <person name="Carlson J."/>
            <person name="Champe M."/>
            <person name="Chavez C."/>
            <person name="Dorsett V."/>
            <person name="Farfan D."/>
            <person name="Frise E."/>
            <person name="George R."/>
            <person name="Gonzalez M."/>
            <person name="Guarin H."/>
            <person name="Li P."/>
            <person name="Liao G."/>
            <person name="Miranda A."/>
            <person name="Mungall C.J."/>
            <person name="Nunoo J."/>
            <person name="Pacleb J."/>
            <person name="Paragas V."/>
            <person name="Park S."/>
            <person name="Phouanenavong S."/>
            <person name="Wan K."/>
            <person name="Yu C."/>
            <person name="Lewis S.E."/>
            <person name="Rubin G.M."/>
            <person name="Celniker S."/>
        </authorList>
    </citation>
    <scope>NUCLEOTIDE SEQUENCE</scope>
    <source>
        <strain evidence="1">Berkeley</strain>
    </source>
</reference>
<protein>
    <submittedName>
        <fullName evidence="1">GH28656p</fullName>
    </submittedName>
</protein>
<dbReference type="AGR" id="FB:FBgn0035770"/>
<proteinExistence type="evidence at transcript level"/>
<dbReference type="AlphaFoldDB" id="Q95SF7"/>
<name>Q95SF7_DROME</name>
<evidence type="ECO:0000313" key="1">
    <source>
        <dbReference type="EMBL" id="AAL28364.1"/>
    </source>
</evidence>
<dbReference type="EMBL" id="AY060816">
    <property type="protein sequence ID" value="AAL28364.1"/>
    <property type="molecule type" value="mRNA"/>
</dbReference>
<dbReference type="VEuPathDB" id="VectorBase:FBgn0035770"/>
<dbReference type="UCSC" id="CG8588-RE">
    <property type="organism name" value="d. melanogaster"/>
</dbReference>
<dbReference type="OrthoDB" id="6512497at2759"/>
<dbReference type="Bgee" id="FBgn0035770">
    <property type="expression patterns" value="Expressed in enterocyte of posterior adult midgut epithelium (Drosophila) in digestive tract and 220 other cell types or tissues"/>
</dbReference>
<evidence type="ECO:0000313" key="2">
    <source>
        <dbReference type="FlyBase" id="FBgn0035770"/>
    </source>
</evidence>
<dbReference type="GO" id="GO:0009306">
    <property type="term" value="P:protein secretion"/>
    <property type="evidence" value="ECO:0000315"/>
    <property type="project" value="FlyBase"/>
</dbReference>